<dbReference type="Gene3D" id="3.30.70.370">
    <property type="match status" value="1"/>
</dbReference>
<dbReference type="GO" id="GO:0006261">
    <property type="term" value="P:DNA-templated DNA replication"/>
    <property type="evidence" value="ECO:0007669"/>
    <property type="project" value="InterPro"/>
</dbReference>
<dbReference type="GO" id="GO:0003677">
    <property type="term" value="F:DNA binding"/>
    <property type="evidence" value="ECO:0007669"/>
    <property type="project" value="InterPro"/>
</dbReference>
<dbReference type="Proteomes" id="UP000240180">
    <property type="component" value="Segment"/>
</dbReference>
<proteinExistence type="predicted"/>
<accession>A0A2D0W999</accession>
<keyword evidence="3" id="KW-0548">Nucleotidyltransferase</keyword>
<dbReference type="Pfam" id="PF00476">
    <property type="entry name" value="DNA_pol_A"/>
    <property type="match status" value="2"/>
</dbReference>
<evidence type="ECO:0000256" key="2">
    <source>
        <dbReference type="ARBA" id="ARBA00022679"/>
    </source>
</evidence>
<dbReference type="Gene3D" id="3.30.420.10">
    <property type="entry name" value="Ribonuclease H-like superfamily/Ribonuclease H"/>
    <property type="match status" value="1"/>
</dbReference>
<dbReference type="KEGG" id="vg:54984202"/>
<dbReference type="PANTHER" id="PTHR10133">
    <property type="entry name" value="DNA POLYMERASE I"/>
    <property type="match status" value="1"/>
</dbReference>
<evidence type="ECO:0000256" key="5">
    <source>
        <dbReference type="ARBA" id="ARBA00023109"/>
    </source>
</evidence>
<dbReference type="SUPFAM" id="SSF56672">
    <property type="entry name" value="DNA/RNA polymerases"/>
    <property type="match status" value="1"/>
</dbReference>
<feature type="domain" description="DNA-directed DNA polymerase family A palm" evidence="7">
    <location>
        <begin position="387"/>
        <end position="619"/>
    </location>
</feature>
<keyword evidence="4" id="KW-0239">DNA-directed DNA polymerase</keyword>
<name>A0A2D0W999_9CAUD</name>
<keyword evidence="5" id="KW-0235">DNA replication</keyword>
<dbReference type="Gene3D" id="1.10.150.20">
    <property type="entry name" value="5' to 3' exonuclease, C-terminal subdomain"/>
    <property type="match status" value="1"/>
</dbReference>
<evidence type="ECO:0000259" key="7">
    <source>
        <dbReference type="SMART" id="SM00482"/>
    </source>
</evidence>
<dbReference type="EMBL" id="KY000219">
    <property type="protein sequence ID" value="APL99237.1"/>
    <property type="molecule type" value="Genomic_DNA"/>
</dbReference>
<keyword evidence="2" id="KW-0808">Transferase</keyword>
<evidence type="ECO:0000256" key="3">
    <source>
        <dbReference type="ARBA" id="ARBA00022695"/>
    </source>
</evidence>
<dbReference type="InterPro" id="IPR036397">
    <property type="entry name" value="RNaseH_sf"/>
</dbReference>
<keyword evidence="5" id="KW-1194">Viral DNA replication</keyword>
<dbReference type="InterPro" id="IPR002298">
    <property type="entry name" value="DNA_polymerase_A"/>
</dbReference>
<dbReference type="InterPro" id="IPR001098">
    <property type="entry name" value="DNA-dir_DNA_pol_A_palm_dom"/>
</dbReference>
<dbReference type="PROSITE" id="PS00447">
    <property type="entry name" value="DNA_POLYMERASE_A"/>
    <property type="match status" value="1"/>
</dbReference>
<evidence type="ECO:0000313" key="9">
    <source>
        <dbReference type="Proteomes" id="UP000240180"/>
    </source>
</evidence>
<keyword evidence="9" id="KW-1185">Reference proteome</keyword>
<dbReference type="GO" id="GO:0006302">
    <property type="term" value="P:double-strand break repair"/>
    <property type="evidence" value="ECO:0007669"/>
    <property type="project" value="TreeGrafter"/>
</dbReference>
<dbReference type="InterPro" id="IPR043502">
    <property type="entry name" value="DNA/RNA_pol_sf"/>
</dbReference>
<protein>
    <recommendedName>
        <fullName evidence="1">DNA-directed DNA polymerase</fullName>
        <ecNumber evidence="1">2.7.7.7</ecNumber>
    </recommendedName>
</protein>
<evidence type="ECO:0000313" key="8">
    <source>
        <dbReference type="EMBL" id="APL99237.1"/>
    </source>
</evidence>
<dbReference type="InterPro" id="IPR019760">
    <property type="entry name" value="DNA-dir_DNA_pol_A_CS"/>
</dbReference>
<sequence>MQFPLFTTVQSTWTPPDLNALPSWEGAKRVAIDCETRDPDLKKLGPGAGRRPNSYITGISFAIEDGPGGYLPIRHEGGDNLPAEAVLRYFRDQAKVFTGDIVGANLPYDLDFLAGDGIEFNRARFFRDIQIADPLICELHDSYSMQAIAQRWGFDGKNEAMLRAAASDYKIDPKKDMWKLPARFVGAYAEEDTRLPLNILRRQEREIDDQDLWKVYDLESRLLPVLTKLRRRGVRIDTDRLEQIERWAYAKEAEALARVRAATGVKIAVGDVWKPEALAPALEYIGIRLNKTSTGKPSIDKELLGSIDHPVADALERARKVNKLRTTFAGSVRDHMVNGRIHCTFNQLRKQKDDEEGTAGAAYGRLSCQNPNLQQQPARDDFAPMWRAIYLPEEGELWASNDYSQQEPRMAVHYACLARDLIGQHAWQSAIAARDAYRNDPNTDNHQMMADMAGIKRKDAKEIYLGLSYGMGGAKMCRKLGLPTMMAVRGPRFQLFDVNSPEGKRLVEEGARRFEAAGPEGQRLLDTFDSKVPFVKKLAKACEARAKAVGYITTLSGRRCRFPKDRDGNFDWTHKGLNRLIQGSSADQTKAAMVALDAAGFDMIIQVHDEIAFSIRDPKEGEAAAEIMRTCVPLELPSKVDVEVGPTWGHSMGWNGELPE</sequence>
<dbReference type="GeneID" id="54984202"/>
<dbReference type="Gene3D" id="1.20.1060.10">
    <property type="entry name" value="Taq DNA Polymerase, Chain T, domain 4"/>
    <property type="match status" value="1"/>
</dbReference>
<evidence type="ECO:0000256" key="1">
    <source>
        <dbReference type="ARBA" id="ARBA00012417"/>
    </source>
</evidence>
<evidence type="ECO:0000256" key="4">
    <source>
        <dbReference type="ARBA" id="ARBA00022932"/>
    </source>
</evidence>
<reference evidence="8 9" key="1">
    <citation type="submission" date="2016-10" db="EMBL/GenBank/DDBJ databases">
        <title>Properties of three new Bordetella phage species from family Siphoviridae.</title>
        <authorList>
            <person name="Knezevic P."/>
            <person name="Petrovic Fabijan A."/>
            <person name="Doffkay Z."/>
            <person name="Rakhely G."/>
        </authorList>
    </citation>
    <scope>NUCLEOTIDE SEQUENCE [LARGE SCALE GENOMIC DNA]</scope>
</reference>
<dbReference type="GO" id="GO:0039693">
    <property type="term" value="P:viral DNA genome replication"/>
    <property type="evidence" value="ECO:0007669"/>
    <property type="project" value="UniProtKB-KW"/>
</dbReference>
<dbReference type="SUPFAM" id="SSF53098">
    <property type="entry name" value="Ribonuclease H-like"/>
    <property type="match status" value="1"/>
</dbReference>
<dbReference type="PRINTS" id="PR00868">
    <property type="entry name" value="DNAPOLI"/>
</dbReference>
<dbReference type="PANTHER" id="PTHR10133:SF62">
    <property type="entry name" value="DNA POLYMERASE THETA"/>
    <property type="match status" value="1"/>
</dbReference>
<dbReference type="InterPro" id="IPR012337">
    <property type="entry name" value="RNaseH-like_sf"/>
</dbReference>
<dbReference type="SMART" id="SM00482">
    <property type="entry name" value="POLAc"/>
    <property type="match status" value="1"/>
</dbReference>
<evidence type="ECO:0000256" key="6">
    <source>
        <dbReference type="ARBA" id="ARBA00049244"/>
    </source>
</evidence>
<comment type="catalytic activity">
    <reaction evidence="6">
        <text>DNA(n) + a 2'-deoxyribonucleoside 5'-triphosphate = DNA(n+1) + diphosphate</text>
        <dbReference type="Rhea" id="RHEA:22508"/>
        <dbReference type="Rhea" id="RHEA-COMP:17339"/>
        <dbReference type="Rhea" id="RHEA-COMP:17340"/>
        <dbReference type="ChEBI" id="CHEBI:33019"/>
        <dbReference type="ChEBI" id="CHEBI:61560"/>
        <dbReference type="ChEBI" id="CHEBI:173112"/>
        <dbReference type="EC" id="2.7.7.7"/>
    </reaction>
</comment>
<dbReference type="EC" id="2.7.7.7" evidence="1"/>
<organism evidence="8 9">
    <name type="scientific">Bordetella phage CN2</name>
    <dbReference type="NCBI Taxonomy" id="1916124"/>
    <lineage>
        <taxon>Viruses</taxon>
        <taxon>Duplodnaviria</taxon>
        <taxon>Heunggongvirae</taxon>
        <taxon>Uroviricota</taxon>
        <taxon>Caudoviricetes</taxon>
        <taxon>Mesyanzhinovviridae</taxon>
        <taxon>Rabinowitzvirinae</taxon>
        <taxon>Vojvodinavirus</taxon>
        <taxon>Vojvodinavirus CN2</taxon>
        <taxon>Bordetella virus CN2</taxon>
    </lineage>
</organism>
<dbReference type="RefSeq" id="YP_009793952.1">
    <property type="nucleotide sequence ID" value="NC_047877.1"/>
</dbReference>
<dbReference type="GO" id="GO:0003887">
    <property type="term" value="F:DNA-directed DNA polymerase activity"/>
    <property type="evidence" value="ECO:0007669"/>
    <property type="project" value="UniProtKB-KW"/>
</dbReference>